<dbReference type="EMBL" id="JBANQN010000004">
    <property type="protein sequence ID" value="KAK6791272.1"/>
    <property type="molecule type" value="Genomic_DNA"/>
</dbReference>
<accession>A0AAN8TTV8</accession>
<sequence>MHEEGYSIVCFQSVEDMQVIMFFGPNSINNKPLILKNWTEDFDADQEFPTKIPIWVKFPNLPMNCWDCDSLSRIASAIGISVFADECTTNQRRISFAIMLVEVNVTKPLPDKINVMDPTRKTIV</sequence>
<proteinExistence type="predicted"/>
<protein>
    <recommendedName>
        <fullName evidence="1">DUF4283 domain-containing protein</fullName>
    </recommendedName>
</protein>
<name>A0AAN8TTV8_SOLBU</name>
<reference evidence="2 3" key="1">
    <citation type="submission" date="2024-02" db="EMBL/GenBank/DDBJ databases">
        <title>de novo genome assembly of Solanum bulbocastanum strain 11H21.</title>
        <authorList>
            <person name="Hosaka A.J."/>
        </authorList>
    </citation>
    <scope>NUCLEOTIDE SEQUENCE [LARGE SCALE GENOMIC DNA]</scope>
    <source>
        <tissue evidence="2">Young leaves</tissue>
    </source>
</reference>
<dbReference type="AlphaFoldDB" id="A0AAN8TTV8"/>
<feature type="domain" description="DUF4283" evidence="1">
    <location>
        <begin position="1"/>
        <end position="45"/>
    </location>
</feature>
<dbReference type="PANTHER" id="PTHR33233">
    <property type="entry name" value="ENDONUCLEASE/EXONUCLEASE/PHOSPHATASE"/>
    <property type="match status" value="1"/>
</dbReference>
<organism evidence="2 3">
    <name type="scientific">Solanum bulbocastanum</name>
    <name type="common">Wild potato</name>
    <dbReference type="NCBI Taxonomy" id="147425"/>
    <lineage>
        <taxon>Eukaryota</taxon>
        <taxon>Viridiplantae</taxon>
        <taxon>Streptophyta</taxon>
        <taxon>Embryophyta</taxon>
        <taxon>Tracheophyta</taxon>
        <taxon>Spermatophyta</taxon>
        <taxon>Magnoliopsida</taxon>
        <taxon>eudicotyledons</taxon>
        <taxon>Gunneridae</taxon>
        <taxon>Pentapetalae</taxon>
        <taxon>asterids</taxon>
        <taxon>lamiids</taxon>
        <taxon>Solanales</taxon>
        <taxon>Solanaceae</taxon>
        <taxon>Solanoideae</taxon>
        <taxon>Solaneae</taxon>
        <taxon>Solanum</taxon>
    </lineage>
</organism>
<evidence type="ECO:0000313" key="3">
    <source>
        <dbReference type="Proteomes" id="UP001371456"/>
    </source>
</evidence>
<dbReference type="Proteomes" id="UP001371456">
    <property type="component" value="Unassembled WGS sequence"/>
</dbReference>
<dbReference type="InterPro" id="IPR025558">
    <property type="entry name" value="DUF4283"/>
</dbReference>
<dbReference type="PANTHER" id="PTHR33233:SF17">
    <property type="entry name" value="DUF4283 DOMAIN-CONTAINING PROTEIN"/>
    <property type="match status" value="1"/>
</dbReference>
<evidence type="ECO:0000259" key="1">
    <source>
        <dbReference type="Pfam" id="PF14111"/>
    </source>
</evidence>
<evidence type="ECO:0000313" key="2">
    <source>
        <dbReference type="EMBL" id="KAK6791272.1"/>
    </source>
</evidence>
<gene>
    <name evidence="2" type="ORF">RDI58_010353</name>
</gene>
<keyword evidence="3" id="KW-1185">Reference proteome</keyword>
<comment type="caution">
    <text evidence="2">The sequence shown here is derived from an EMBL/GenBank/DDBJ whole genome shotgun (WGS) entry which is preliminary data.</text>
</comment>
<dbReference type="Pfam" id="PF14111">
    <property type="entry name" value="DUF4283"/>
    <property type="match status" value="1"/>
</dbReference>